<keyword evidence="7" id="KW-0282">Flagellum</keyword>
<evidence type="ECO:0000256" key="3">
    <source>
        <dbReference type="ARBA" id="ARBA00022490"/>
    </source>
</evidence>
<dbReference type="Pfam" id="PF02561">
    <property type="entry name" value="FliS"/>
    <property type="match status" value="1"/>
</dbReference>
<keyword evidence="5" id="KW-0143">Chaperone</keyword>
<dbReference type="CDD" id="cd16098">
    <property type="entry name" value="FliS"/>
    <property type="match status" value="1"/>
</dbReference>
<dbReference type="PANTHER" id="PTHR34773:SF1">
    <property type="entry name" value="FLAGELLAR SECRETION CHAPERONE FLIS"/>
    <property type="match status" value="1"/>
</dbReference>
<dbReference type="NCBIfam" id="TIGR00208">
    <property type="entry name" value="fliS"/>
    <property type="match status" value="1"/>
</dbReference>
<dbReference type="InterPro" id="IPR036584">
    <property type="entry name" value="FliS_sf"/>
</dbReference>
<evidence type="ECO:0000256" key="4">
    <source>
        <dbReference type="ARBA" id="ARBA00022795"/>
    </source>
</evidence>
<name>A0A2Z5AD38_9PSED</name>
<comment type="subcellular location">
    <subcellularLocation>
        <location evidence="1 6">Cytoplasm</location>
        <location evidence="1 6">Cytosol</location>
    </subcellularLocation>
</comment>
<dbReference type="SUPFAM" id="SSF101116">
    <property type="entry name" value="Flagellar export chaperone FliS"/>
    <property type="match status" value="1"/>
</dbReference>
<dbReference type="PIRSF" id="PIRSF039090">
    <property type="entry name" value="Flis"/>
    <property type="match status" value="1"/>
</dbReference>
<dbReference type="GO" id="GO:0044780">
    <property type="term" value="P:bacterial-type flagellum assembly"/>
    <property type="evidence" value="ECO:0007669"/>
    <property type="project" value="InterPro"/>
</dbReference>
<dbReference type="Gene3D" id="1.20.120.340">
    <property type="entry name" value="Flagellar protein FliS"/>
    <property type="match status" value="1"/>
</dbReference>
<proteinExistence type="inferred from homology"/>
<dbReference type="GO" id="GO:0071973">
    <property type="term" value="P:bacterial-type flagellum-dependent cell motility"/>
    <property type="evidence" value="ECO:0007669"/>
    <property type="project" value="TreeGrafter"/>
</dbReference>
<evidence type="ECO:0000256" key="1">
    <source>
        <dbReference type="ARBA" id="ARBA00004514"/>
    </source>
</evidence>
<keyword evidence="7" id="KW-0969">Cilium</keyword>
<evidence type="ECO:0000313" key="8">
    <source>
        <dbReference type="Proteomes" id="UP000250579"/>
    </source>
</evidence>
<keyword evidence="7" id="KW-0966">Cell projection</keyword>
<reference evidence="7 8" key="1">
    <citation type="submission" date="2017-06" db="EMBL/GenBank/DDBJ databases">
        <title>Evolution towards high GC content and high-temperature stress adaptation in endophytic Pseudomonas oryzihabitans impacted its plant-growth promoting traits.</title>
        <authorList>
            <person name="Nascimento F.X."/>
        </authorList>
    </citation>
    <scope>NUCLEOTIDE SEQUENCE [LARGE SCALE GENOMIC DNA]</scope>
    <source>
        <strain evidence="7 8">MS8</strain>
    </source>
</reference>
<dbReference type="EMBL" id="CP022198">
    <property type="protein sequence ID" value="AXA67989.1"/>
    <property type="molecule type" value="Genomic_DNA"/>
</dbReference>
<gene>
    <name evidence="7" type="ORF">CE139_20020</name>
</gene>
<dbReference type="RefSeq" id="WP_158893010.1">
    <property type="nucleotide sequence ID" value="NZ_CP022198.1"/>
</dbReference>
<keyword evidence="3 6" id="KW-0963">Cytoplasm</keyword>
<evidence type="ECO:0000313" key="7">
    <source>
        <dbReference type="EMBL" id="AXA67989.1"/>
    </source>
</evidence>
<dbReference type="PANTHER" id="PTHR34773">
    <property type="entry name" value="FLAGELLAR SECRETION CHAPERONE FLIS"/>
    <property type="match status" value="1"/>
</dbReference>
<evidence type="ECO:0000256" key="5">
    <source>
        <dbReference type="ARBA" id="ARBA00023186"/>
    </source>
</evidence>
<dbReference type="Proteomes" id="UP000250579">
    <property type="component" value="Chromosome"/>
</dbReference>
<sequence>MYAQSAALRQYQNIGVQSGVFEASPHRLIQMLLEGGLSRIAQAKGAMQNQRYLLKGQLIGKALAIIAGLRDALNFDAGELAYRLDALYGYMATRLAEANRTNDARILDEVAQLLRNIKEGWDGITAA</sequence>
<evidence type="ECO:0000256" key="6">
    <source>
        <dbReference type="PIRNR" id="PIRNR039090"/>
    </source>
</evidence>
<keyword evidence="4 6" id="KW-1005">Bacterial flagellum biogenesis</keyword>
<dbReference type="InterPro" id="IPR003713">
    <property type="entry name" value="FliS"/>
</dbReference>
<evidence type="ECO:0000256" key="2">
    <source>
        <dbReference type="ARBA" id="ARBA00008787"/>
    </source>
</evidence>
<dbReference type="AlphaFoldDB" id="A0A2Z5AD38"/>
<organism evidence="7 8">
    <name type="scientific">Pseudomonas oryzihabitans</name>
    <dbReference type="NCBI Taxonomy" id="47885"/>
    <lineage>
        <taxon>Bacteria</taxon>
        <taxon>Pseudomonadati</taxon>
        <taxon>Pseudomonadota</taxon>
        <taxon>Gammaproteobacteria</taxon>
        <taxon>Pseudomonadales</taxon>
        <taxon>Pseudomonadaceae</taxon>
        <taxon>Pseudomonas</taxon>
    </lineage>
</organism>
<protein>
    <recommendedName>
        <fullName evidence="6">Flagellar secretion chaperone FliS</fullName>
    </recommendedName>
</protein>
<comment type="similarity">
    <text evidence="2 6">Belongs to the FliS family.</text>
</comment>
<accession>A0A2Z5AD38</accession>
<dbReference type="GO" id="GO:0005829">
    <property type="term" value="C:cytosol"/>
    <property type="evidence" value="ECO:0007669"/>
    <property type="project" value="UniProtKB-SubCell"/>
</dbReference>